<dbReference type="AlphaFoldDB" id="G5ANT0"/>
<proteinExistence type="predicted"/>
<dbReference type="InParanoid" id="G5ANT0"/>
<evidence type="ECO:0000256" key="1">
    <source>
        <dbReference type="SAM" id="MobiDB-lite"/>
    </source>
</evidence>
<evidence type="ECO:0000313" key="3">
    <source>
        <dbReference type="Proteomes" id="UP000006813"/>
    </source>
</evidence>
<protein>
    <submittedName>
        <fullName evidence="2">Uncharacterized protein</fullName>
    </submittedName>
</protein>
<dbReference type="EMBL" id="JH166231">
    <property type="protein sequence ID" value="EHA98690.1"/>
    <property type="molecule type" value="Genomic_DNA"/>
</dbReference>
<dbReference type="Proteomes" id="UP000006813">
    <property type="component" value="Unassembled WGS sequence"/>
</dbReference>
<gene>
    <name evidence="2" type="ORF">GW7_05992</name>
</gene>
<feature type="compositionally biased region" description="Basic and acidic residues" evidence="1">
    <location>
        <begin position="116"/>
        <end position="127"/>
    </location>
</feature>
<sequence length="136" mass="14984">MDMAFCLLSNLMSLYQRPTVTEAQGQSVKHCESHMGSEAIAPCRFLCKHQYNATSSLARKGNGVENTGEYSKHIVSIYSAQPRKVQEKILRTNIPDPPSGSPHPVLPRSRTLTAKPHPEEGDPDSRSYGDPQPPTP</sequence>
<reference evidence="2 3" key="1">
    <citation type="journal article" date="2011" name="Nature">
        <title>Genome sequencing reveals insights into physiology and longevity of the naked mole rat.</title>
        <authorList>
            <person name="Kim E.B."/>
            <person name="Fang X."/>
            <person name="Fushan A.A."/>
            <person name="Huang Z."/>
            <person name="Lobanov A.V."/>
            <person name="Han L."/>
            <person name="Marino S.M."/>
            <person name="Sun X."/>
            <person name="Turanov A.A."/>
            <person name="Yang P."/>
            <person name="Yim S.H."/>
            <person name="Zhao X."/>
            <person name="Kasaikina M.V."/>
            <person name="Stoletzki N."/>
            <person name="Peng C."/>
            <person name="Polak P."/>
            <person name="Xiong Z."/>
            <person name="Kiezun A."/>
            <person name="Zhu Y."/>
            <person name="Chen Y."/>
            <person name="Kryukov G.V."/>
            <person name="Zhang Q."/>
            <person name="Peshkin L."/>
            <person name="Yang L."/>
            <person name="Bronson R.T."/>
            <person name="Buffenstein R."/>
            <person name="Wang B."/>
            <person name="Han C."/>
            <person name="Li Q."/>
            <person name="Chen L."/>
            <person name="Zhao W."/>
            <person name="Sunyaev S.R."/>
            <person name="Park T.J."/>
            <person name="Zhang G."/>
            <person name="Wang J."/>
            <person name="Gladyshev V.N."/>
        </authorList>
    </citation>
    <scope>NUCLEOTIDE SEQUENCE [LARGE SCALE GENOMIC DNA]</scope>
</reference>
<organism evidence="2 3">
    <name type="scientific">Heterocephalus glaber</name>
    <name type="common">Naked mole rat</name>
    <dbReference type="NCBI Taxonomy" id="10181"/>
    <lineage>
        <taxon>Eukaryota</taxon>
        <taxon>Metazoa</taxon>
        <taxon>Chordata</taxon>
        <taxon>Craniata</taxon>
        <taxon>Vertebrata</taxon>
        <taxon>Euteleostomi</taxon>
        <taxon>Mammalia</taxon>
        <taxon>Eutheria</taxon>
        <taxon>Euarchontoglires</taxon>
        <taxon>Glires</taxon>
        <taxon>Rodentia</taxon>
        <taxon>Hystricomorpha</taxon>
        <taxon>Bathyergidae</taxon>
        <taxon>Heterocephalus</taxon>
    </lineage>
</organism>
<feature type="region of interest" description="Disordered" evidence="1">
    <location>
        <begin position="90"/>
        <end position="136"/>
    </location>
</feature>
<feature type="compositionally biased region" description="Pro residues" evidence="1">
    <location>
        <begin position="95"/>
        <end position="105"/>
    </location>
</feature>
<accession>G5ANT0</accession>
<evidence type="ECO:0000313" key="2">
    <source>
        <dbReference type="EMBL" id="EHA98690.1"/>
    </source>
</evidence>
<name>G5ANT0_HETGA</name>